<dbReference type="PANTHER" id="PTHR30055">
    <property type="entry name" value="HTH-TYPE TRANSCRIPTIONAL REGULATOR RUTR"/>
    <property type="match status" value="1"/>
</dbReference>
<dbReference type="GO" id="GO:0003700">
    <property type="term" value="F:DNA-binding transcription factor activity"/>
    <property type="evidence" value="ECO:0007669"/>
    <property type="project" value="TreeGrafter"/>
</dbReference>
<keyword evidence="1 2" id="KW-0238">DNA-binding</keyword>
<feature type="DNA-binding region" description="H-T-H motif" evidence="2">
    <location>
        <begin position="44"/>
        <end position="63"/>
    </location>
</feature>
<dbReference type="InterPro" id="IPR050109">
    <property type="entry name" value="HTH-type_TetR-like_transc_reg"/>
</dbReference>
<dbReference type="InterPro" id="IPR009057">
    <property type="entry name" value="Homeodomain-like_sf"/>
</dbReference>
<organism evidence="5 6">
    <name type="scientific">Antrihabitans stalagmiti</name>
    <dbReference type="NCBI Taxonomy" id="2799499"/>
    <lineage>
        <taxon>Bacteria</taxon>
        <taxon>Bacillati</taxon>
        <taxon>Actinomycetota</taxon>
        <taxon>Actinomycetes</taxon>
        <taxon>Mycobacteriales</taxon>
        <taxon>Nocardiaceae</taxon>
        <taxon>Antrihabitans</taxon>
    </lineage>
</organism>
<comment type="caution">
    <text evidence="5">The sequence shown here is derived from an EMBL/GenBank/DDBJ whole genome shotgun (WGS) entry which is preliminary data.</text>
</comment>
<dbReference type="AlphaFoldDB" id="A0A934NML6"/>
<accession>A0A934NML6</accession>
<feature type="region of interest" description="Disordered" evidence="3">
    <location>
        <begin position="1"/>
        <end position="20"/>
    </location>
</feature>
<dbReference type="Pfam" id="PF19344">
    <property type="entry name" value="TetR_C_32"/>
    <property type="match status" value="1"/>
</dbReference>
<dbReference type="Pfam" id="PF00440">
    <property type="entry name" value="TetR_N"/>
    <property type="match status" value="1"/>
</dbReference>
<dbReference type="Proteomes" id="UP000655868">
    <property type="component" value="Unassembled WGS sequence"/>
</dbReference>
<evidence type="ECO:0000259" key="4">
    <source>
        <dbReference type="PROSITE" id="PS50977"/>
    </source>
</evidence>
<evidence type="ECO:0000256" key="3">
    <source>
        <dbReference type="SAM" id="MobiDB-lite"/>
    </source>
</evidence>
<evidence type="ECO:0000313" key="6">
    <source>
        <dbReference type="Proteomes" id="UP000655868"/>
    </source>
</evidence>
<evidence type="ECO:0000256" key="2">
    <source>
        <dbReference type="PROSITE-ProRule" id="PRU00335"/>
    </source>
</evidence>
<evidence type="ECO:0000256" key="1">
    <source>
        <dbReference type="ARBA" id="ARBA00023125"/>
    </source>
</evidence>
<dbReference type="SUPFAM" id="SSF46689">
    <property type="entry name" value="Homeodomain-like"/>
    <property type="match status" value="1"/>
</dbReference>
<name>A0A934NML6_9NOCA</name>
<sequence>MTRDLDTRRPRGRPPGPGVDAAVRREELLDAAEQVIARTGPSVSFSDIAVEAGFARTAVYAMYPDQRALVHALAVRHTERITMQANTILDQHRPVRELLAELIDLFCSFVEANPKLHPLLMQDWYSDDATGSQRPMFNRSADWATTVLETIMRSTDVVLPAGAARAWACATVGAMLMAAEDWSTTGTISRAQLVEQLTAFIWPAIASVGGEQVSGPIVPESRA</sequence>
<dbReference type="InterPro" id="IPR001647">
    <property type="entry name" value="HTH_TetR"/>
</dbReference>
<dbReference type="RefSeq" id="WP_199702064.1">
    <property type="nucleotide sequence ID" value="NZ_JAEMNV010000001.1"/>
</dbReference>
<protein>
    <submittedName>
        <fullName evidence="5">TetR/AcrR family transcriptional regulator</fullName>
    </submittedName>
</protein>
<evidence type="ECO:0000313" key="5">
    <source>
        <dbReference type="EMBL" id="MBJ8337962.1"/>
    </source>
</evidence>
<dbReference type="EMBL" id="JAEMNV010000001">
    <property type="protein sequence ID" value="MBJ8337962.1"/>
    <property type="molecule type" value="Genomic_DNA"/>
</dbReference>
<feature type="domain" description="HTH tetR-type" evidence="4">
    <location>
        <begin position="22"/>
        <end position="81"/>
    </location>
</feature>
<dbReference type="InterPro" id="IPR045823">
    <property type="entry name" value="TetR_C_32"/>
</dbReference>
<dbReference type="GO" id="GO:0000976">
    <property type="term" value="F:transcription cis-regulatory region binding"/>
    <property type="evidence" value="ECO:0007669"/>
    <property type="project" value="TreeGrafter"/>
</dbReference>
<gene>
    <name evidence="5" type="ORF">JGU71_03595</name>
</gene>
<dbReference type="InterPro" id="IPR036271">
    <property type="entry name" value="Tet_transcr_reg_TetR-rel_C_sf"/>
</dbReference>
<proteinExistence type="predicted"/>
<keyword evidence="6" id="KW-1185">Reference proteome</keyword>
<dbReference type="Gene3D" id="1.10.357.10">
    <property type="entry name" value="Tetracycline Repressor, domain 2"/>
    <property type="match status" value="1"/>
</dbReference>
<dbReference type="PROSITE" id="PS50977">
    <property type="entry name" value="HTH_TETR_2"/>
    <property type="match status" value="1"/>
</dbReference>
<reference evidence="5" key="1">
    <citation type="submission" date="2020-12" db="EMBL/GenBank/DDBJ databases">
        <title>Antrihabitans popcorni sp. nov. and Antrihabitans auranticaus sp. nov., isolated from a larva cave.</title>
        <authorList>
            <person name="Lee S.D."/>
            <person name="Kim I.S."/>
        </authorList>
    </citation>
    <scope>NUCLEOTIDE SEQUENCE</scope>
    <source>
        <strain evidence="5">YC3-6</strain>
    </source>
</reference>
<dbReference type="SUPFAM" id="SSF48498">
    <property type="entry name" value="Tetracyclin repressor-like, C-terminal domain"/>
    <property type="match status" value="1"/>
</dbReference>
<dbReference type="PANTHER" id="PTHR30055:SF227">
    <property type="entry name" value="TRANSCRIPTIONAL REGULATORY PROTEIN (PROBABLY TETR-FAMILY)-RELATED"/>
    <property type="match status" value="1"/>
</dbReference>